<evidence type="ECO:0000313" key="3">
    <source>
        <dbReference type="EMBL" id="MFC5569351.1"/>
    </source>
</evidence>
<protein>
    <submittedName>
        <fullName evidence="3">DUF2147 domain-containing protein</fullName>
    </submittedName>
</protein>
<dbReference type="PANTHER" id="PTHR36919">
    <property type="entry name" value="BLR1215 PROTEIN"/>
    <property type="match status" value="1"/>
</dbReference>
<dbReference type="EMBL" id="JBHSNM010000001">
    <property type="protein sequence ID" value="MFC5569351.1"/>
    <property type="molecule type" value="Genomic_DNA"/>
</dbReference>
<gene>
    <name evidence="3" type="ORF">ACFPN1_04610</name>
</gene>
<dbReference type="Pfam" id="PF09917">
    <property type="entry name" value="DUF2147"/>
    <property type="match status" value="1"/>
</dbReference>
<accession>A0ABW0SKZ2</accession>
<proteinExistence type="predicted"/>
<name>A0ABW0SKZ2_9GAMM</name>
<dbReference type="Proteomes" id="UP001596036">
    <property type="component" value="Unassembled WGS sequence"/>
</dbReference>
<keyword evidence="4" id="KW-1185">Reference proteome</keyword>
<dbReference type="RefSeq" id="WP_386753388.1">
    <property type="nucleotide sequence ID" value="NZ_JBHSNM010000001.1"/>
</dbReference>
<dbReference type="InterPro" id="IPR019223">
    <property type="entry name" value="DUF2147"/>
</dbReference>
<dbReference type="PANTHER" id="PTHR36919:SF3">
    <property type="entry name" value="BLL5882 PROTEIN"/>
    <property type="match status" value="1"/>
</dbReference>
<evidence type="ECO:0000259" key="2">
    <source>
        <dbReference type="Pfam" id="PF09917"/>
    </source>
</evidence>
<feature type="chain" id="PRO_5045378177" evidence="1">
    <location>
        <begin position="27"/>
        <end position="148"/>
    </location>
</feature>
<comment type="caution">
    <text evidence="3">The sequence shown here is derived from an EMBL/GenBank/DDBJ whole genome shotgun (WGS) entry which is preliminary data.</text>
</comment>
<feature type="signal peptide" evidence="1">
    <location>
        <begin position="1"/>
        <end position="26"/>
    </location>
</feature>
<feature type="domain" description="DUF2147" evidence="2">
    <location>
        <begin position="32"/>
        <end position="146"/>
    </location>
</feature>
<keyword evidence="1" id="KW-0732">Signal</keyword>
<evidence type="ECO:0000313" key="4">
    <source>
        <dbReference type="Proteomes" id="UP001596036"/>
    </source>
</evidence>
<organism evidence="3 4">
    <name type="scientific">Lysobacter yangpyeongensis</name>
    <dbReference type="NCBI Taxonomy" id="346182"/>
    <lineage>
        <taxon>Bacteria</taxon>
        <taxon>Pseudomonadati</taxon>
        <taxon>Pseudomonadota</taxon>
        <taxon>Gammaproteobacteria</taxon>
        <taxon>Lysobacterales</taxon>
        <taxon>Lysobacteraceae</taxon>
        <taxon>Lysobacter</taxon>
    </lineage>
</organism>
<sequence>MRNLRTQLLCSLLALPLLATSIAAFAQSSPVGRWKTYDEETGKPRLIVDIYQAKNGAYAAKVVETLFAANATCTSCSGANKDKPIKDMVILWNLKPDGENAFSGGTVLKLSNGKTYKSKAELTDGGEKINVYGCLGFICKHQTWTREH</sequence>
<reference evidence="4" key="1">
    <citation type="journal article" date="2019" name="Int. J. Syst. Evol. Microbiol.">
        <title>The Global Catalogue of Microorganisms (GCM) 10K type strain sequencing project: providing services to taxonomists for standard genome sequencing and annotation.</title>
        <authorList>
            <consortium name="The Broad Institute Genomics Platform"/>
            <consortium name="The Broad Institute Genome Sequencing Center for Infectious Disease"/>
            <person name="Wu L."/>
            <person name="Ma J."/>
        </authorList>
    </citation>
    <scope>NUCLEOTIDE SEQUENCE [LARGE SCALE GENOMIC DNA]</scope>
    <source>
        <strain evidence="4">KACC 11407</strain>
    </source>
</reference>
<evidence type="ECO:0000256" key="1">
    <source>
        <dbReference type="SAM" id="SignalP"/>
    </source>
</evidence>
<dbReference type="Gene3D" id="2.40.128.520">
    <property type="match status" value="1"/>
</dbReference>